<dbReference type="Pfam" id="PF00144">
    <property type="entry name" value="Beta-lactamase"/>
    <property type="match status" value="1"/>
</dbReference>
<keyword evidence="3" id="KW-0732">Signal</keyword>
<dbReference type="InterPro" id="IPR001466">
    <property type="entry name" value="Beta-lactam-related"/>
</dbReference>
<keyword evidence="5" id="KW-0378">Hydrolase</keyword>
<comment type="caution">
    <text evidence="5">The sequence shown here is derived from an EMBL/GenBank/DDBJ whole genome shotgun (WGS) entry which is preliminary data.</text>
</comment>
<sequence>MLKRLLFLLITSCTLVVKAQTVVSDTFITMFNTGNRVAVIDYLENNMSEERVERYGIDAHVGVFLNSQSTYGKLTLIERLPNNENNQQTVVVSENNRQTYLLTINLTETLPQKINYFSLQDPDNNENSSPKITLSELKQQLFKFIKKLNDKDAFSGSILVAKGKDVLLKTSVGFANREWKQKNQVDTRFSIGSMNKMFTAISALQLIEKGELNFDDKLVQFVDKSWLPEGEVELITVRQLLTHTSGLGNFFNSDFNASNKEVYRDLDAYKPLVSGTPLLFTPGTRNRYSNSGMLMLGLIVEKVSGLPYYDYIQQNIYDQAGMSKSGSFELDSVTPNLAIGYLKRSHSEGWVNSTYTRAVKGSPAGGGFSTVSDLHKFALALTNYQLLGKTLTEQAYSAKTQYNSAFWYGYGFSVSGTLDDRVVGHGGAYLGVDARLDIHLDSGLIVVILANQSDVVAPVRREINQLLTKMKTKNISKD</sequence>
<dbReference type="EC" id="3.1.1.103" evidence="5"/>
<evidence type="ECO:0000259" key="4">
    <source>
        <dbReference type="Pfam" id="PF00144"/>
    </source>
</evidence>
<evidence type="ECO:0000313" key="6">
    <source>
        <dbReference type="Proteomes" id="UP001257914"/>
    </source>
</evidence>
<keyword evidence="6" id="KW-1185">Reference proteome</keyword>
<comment type="subcellular location">
    <subcellularLocation>
        <location evidence="1">Membrane</location>
    </subcellularLocation>
</comment>
<dbReference type="PANTHER" id="PTHR46825:SF11">
    <property type="entry name" value="PENICILLIN-BINDING PROTEIN 4"/>
    <property type="match status" value="1"/>
</dbReference>
<feature type="domain" description="Beta-lactamase-related" evidence="4">
    <location>
        <begin position="145"/>
        <end position="455"/>
    </location>
</feature>
<dbReference type="SUPFAM" id="SSF56601">
    <property type="entry name" value="beta-lactamase/transpeptidase-like"/>
    <property type="match status" value="1"/>
</dbReference>
<evidence type="ECO:0000313" key="5">
    <source>
        <dbReference type="EMBL" id="MDU0111929.1"/>
    </source>
</evidence>
<feature type="signal peptide" evidence="3">
    <location>
        <begin position="1"/>
        <end position="19"/>
    </location>
</feature>
<dbReference type="PANTHER" id="PTHR46825">
    <property type="entry name" value="D-ALANYL-D-ALANINE-CARBOXYPEPTIDASE/ENDOPEPTIDASE AMPH"/>
    <property type="match status" value="1"/>
</dbReference>
<evidence type="ECO:0000256" key="2">
    <source>
        <dbReference type="ARBA" id="ARBA00023136"/>
    </source>
</evidence>
<proteinExistence type="predicted"/>
<keyword evidence="2" id="KW-0472">Membrane</keyword>
<dbReference type="InterPro" id="IPR050491">
    <property type="entry name" value="AmpC-like"/>
</dbReference>
<reference evidence="5 6" key="1">
    <citation type="submission" date="2023-10" db="EMBL/GenBank/DDBJ databases">
        <title>Psychrosphaera aquimaarina strain SW33 isolated from seawater.</title>
        <authorList>
            <person name="Bayburt H."/>
            <person name="Kim J.M."/>
            <person name="Choi B.J."/>
            <person name="Jeon C.O."/>
        </authorList>
    </citation>
    <scope>NUCLEOTIDE SEQUENCE [LARGE SCALE GENOMIC DNA]</scope>
    <source>
        <strain evidence="5 6">KCTC 52743</strain>
    </source>
</reference>
<accession>A0ABU3QXC6</accession>
<protein>
    <submittedName>
        <fullName evidence="5">Serine hydrolase domain-containing protein</fullName>
        <ecNumber evidence="5">3.1.1.103</ecNumber>
    </submittedName>
</protein>
<dbReference type="Proteomes" id="UP001257914">
    <property type="component" value="Unassembled WGS sequence"/>
</dbReference>
<gene>
    <name evidence="5" type="ORF">RT723_02690</name>
</gene>
<dbReference type="RefSeq" id="WP_315945784.1">
    <property type="nucleotide sequence ID" value="NZ_JAWCUA010000001.1"/>
</dbReference>
<dbReference type="EMBL" id="JAWCUA010000001">
    <property type="protein sequence ID" value="MDU0111929.1"/>
    <property type="molecule type" value="Genomic_DNA"/>
</dbReference>
<organism evidence="5 6">
    <name type="scientific">Psychrosphaera aquimarina</name>
    <dbReference type="NCBI Taxonomy" id="2044854"/>
    <lineage>
        <taxon>Bacteria</taxon>
        <taxon>Pseudomonadati</taxon>
        <taxon>Pseudomonadota</taxon>
        <taxon>Gammaproteobacteria</taxon>
        <taxon>Alteromonadales</taxon>
        <taxon>Pseudoalteromonadaceae</taxon>
        <taxon>Psychrosphaera</taxon>
    </lineage>
</organism>
<evidence type="ECO:0000256" key="1">
    <source>
        <dbReference type="ARBA" id="ARBA00004370"/>
    </source>
</evidence>
<dbReference type="InterPro" id="IPR012338">
    <property type="entry name" value="Beta-lactam/transpept-like"/>
</dbReference>
<feature type="chain" id="PRO_5045489614" evidence="3">
    <location>
        <begin position="20"/>
        <end position="478"/>
    </location>
</feature>
<dbReference type="GO" id="GO:0016787">
    <property type="term" value="F:hydrolase activity"/>
    <property type="evidence" value="ECO:0007669"/>
    <property type="project" value="UniProtKB-KW"/>
</dbReference>
<dbReference type="Gene3D" id="3.40.710.10">
    <property type="entry name" value="DD-peptidase/beta-lactamase superfamily"/>
    <property type="match status" value="1"/>
</dbReference>
<name>A0ABU3QXC6_9GAMM</name>
<evidence type="ECO:0000256" key="3">
    <source>
        <dbReference type="SAM" id="SignalP"/>
    </source>
</evidence>